<dbReference type="EMBL" id="JACDUT010000020">
    <property type="protein sequence ID" value="MBA2876880.1"/>
    <property type="molecule type" value="Genomic_DNA"/>
</dbReference>
<accession>A0A7W0C0J6</accession>
<dbReference type="AlphaFoldDB" id="A0A7W0C0J6"/>
<comment type="caution">
    <text evidence="1">The sequence shown here is derived from an EMBL/GenBank/DDBJ whole genome shotgun (WGS) entry which is preliminary data.</text>
</comment>
<evidence type="ECO:0000313" key="2">
    <source>
        <dbReference type="Proteomes" id="UP000523087"/>
    </source>
</evidence>
<sequence length="303" mass="36671">MNAFRLKNQINEFLQEAKQRIQTFIEFVEDENEELWLMFETLNEKAMLHMAVECKKEMSPEKFEQFISDLEQQYRIYISQARKLDKYSKFNLIVEVKQAWKRYKEIHRTFDYLQRLLKNSLTKMKVIVTKIDNLDNNTIIKYYSYLKDSLDEIDKVYDRIMKLLTYRLFEIDFVPYIDLMFAGNTTITKNEMLSIITPDHCFESKQEYIRSLPDEIDRDTFHCAIFVEKIEDIDNDVFAEMMFDSIMQKRERDEEVRKQMDEMIDEIFGDKLPTYQVTYDEYLQPIEIKRNPPKLKVIEGGIQ</sequence>
<dbReference type="Proteomes" id="UP000523087">
    <property type="component" value="Unassembled WGS sequence"/>
</dbReference>
<proteinExistence type="predicted"/>
<gene>
    <name evidence="1" type="ORF">HNR31_003703</name>
</gene>
<dbReference type="RefSeq" id="WP_181557531.1">
    <property type="nucleotide sequence ID" value="NZ_JACDUT010000020.1"/>
</dbReference>
<protein>
    <submittedName>
        <fullName evidence="1">Uncharacterized protein</fullName>
    </submittedName>
</protein>
<reference evidence="1 2" key="1">
    <citation type="submission" date="2020-07" db="EMBL/GenBank/DDBJ databases">
        <title>Genomic Encyclopedia of Type Strains, Phase IV (KMG-IV): sequencing the most valuable type-strain genomes for metagenomic binning, comparative biology and taxonomic classification.</title>
        <authorList>
            <person name="Goeker M."/>
        </authorList>
    </citation>
    <scope>NUCLEOTIDE SEQUENCE [LARGE SCALE GENOMIC DNA]</scope>
    <source>
        <strain evidence="1 2">DSM 15730</strain>
    </source>
</reference>
<keyword evidence="2" id="KW-1185">Reference proteome</keyword>
<name>A0A7W0C0J6_9BACL</name>
<evidence type="ECO:0000313" key="1">
    <source>
        <dbReference type="EMBL" id="MBA2876880.1"/>
    </source>
</evidence>
<organism evidence="1 2">
    <name type="scientific">Thermaerobacillus caldiproteolyticus</name>
    <dbReference type="NCBI Taxonomy" id="247480"/>
    <lineage>
        <taxon>Bacteria</taxon>
        <taxon>Bacillati</taxon>
        <taxon>Bacillota</taxon>
        <taxon>Bacilli</taxon>
        <taxon>Bacillales</taxon>
        <taxon>Anoxybacillaceae</taxon>
        <taxon>Thermaerobacillus</taxon>
    </lineage>
</organism>